<accession>A0ABR0SLB1</accession>
<dbReference type="InterPro" id="IPR016024">
    <property type="entry name" value="ARM-type_fold"/>
</dbReference>
<keyword evidence="2" id="KW-0344">Guanine-nucleotide releasing factor</keyword>
<comment type="caution">
    <text evidence="4">The sequence shown here is derived from an EMBL/GenBank/DDBJ whole genome shotgun (WGS) entry which is preliminary data.</text>
</comment>
<reference evidence="4 5" key="1">
    <citation type="submission" date="2024-01" db="EMBL/GenBank/DDBJ databases">
        <title>Complete genome of Cladobotryum mycophilum ATHUM6906.</title>
        <authorList>
            <person name="Christinaki A.C."/>
            <person name="Myridakis A.I."/>
            <person name="Kouvelis V.N."/>
        </authorList>
    </citation>
    <scope>NUCLEOTIDE SEQUENCE [LARGE SCALE GENOMIC DNA]</scope>
    <source>
        <strain evidence="4 5">ATHUM6906</strain>
    </source>
</reference>
<dbReference type="InterPro" id="IPR019318">
    <property type="entry name" value="Gua_nucleotide_exch_fac_Ric8"/>
</dbReference>
<keyword evidence="5" id="KW-1185">Reference proteome</keyword>
<proteinExistence type="inferred from homology"/>
<evidence type="ECO:0000256" key="1">
    <source>
        <dbReference type="ARBA" id="ARBA00009049"/>
    </source>
</evidence>
<gene>
    <name evidence="4" type="ORF">PT974_06338</name>
</gene>
<protein>
    <submittedName>
        <fullName evidence="4">Synembryn-like C3E7.04c-like protein</fullName>
    </submittedName>
</protein>
<keyword evidence="3" id="KW-0143">Chaperone</keyword>
<organism evidence="4 5">
    <name type="scientific">Cladobotryum mycophilum</name>
    <dbReference type="NCBI Taxonomy" id="491253"/>
    <lineage>
        <taxon>Eukaryota</taxon>
        <taxon>Fungi</taxon>
        <taxon>Dikarya</taxon>
        <taxon>Ascomycota</taxon>
        <taxon>Pezizomycotina</taxon>
        <taxon>Sordariomycetes</taxon>
        <taxon>Hypocreomycetidae</taxon>
        <taxon>Hypocreales</taxon>
        <taxon>Hypocreaceae</taxon>
        <taxon>Cladobotryum</taxon>
    </lineage>
</organism>
<evidence type="ECO:0000256" key="3">
    <source>
        <dbReference type="ARBA" id="ARBA00023186"/>
    </source>
</evidence>
<evidence type="ECO:0000313" key="4">
    <source>
        <dbReference type="EMBL" id="KAK5992913.1"/>
    </source>
</evidence>
<sequence>MADQGTATAKGPAKLKAVTELVEKLTEDLDKITLLPKARNGALEALKVYGREPEYADPIFTQEGISMLLRHSFHSPSGETARAALRVLANAMLLKPETRQMFVDQAFAARACSELKTENWDNEFLISRILFLSTYGTDVNLEDLITNHHLADRIVDNLARHAKLATSKFKSKTKQPMEDMALSETLKLLFNVTHFCKDEAAKFDGAVPHIVTLFWRQDIPTTKPLEAPFGPLVNALLNMELSTERSQAAVYPQKPDPNKVALRLIDLLDKSMKAYTGNDLETVVTPVFSLLGKVHEHAPPPVRQRIRTMLLPTAEDRKSVLGRGDTLSAKILKNSTNPTAPALREAISQLLFDMSDKDASKFVENVGYGFASGFLFQNNVPIPTSASEAFSTGDPSGAQRPVNPITGQFLDEESIKEGPALSQAEKEREAERLFVLFERLKQNGIIDIQNPVEAAIREGRFREIPEDEVEELE</sequence>
<dbReference type="PANTHER" id="PTHR12425:SF5">
    <property type="entry name" value="SYNEMBRYN"/>
    <property type="match status" value="1"/>
</dbReference>
<dbReference type="Pfam" id="PF10165">
    <property type="entry name" value="Ric8"/>
    <property type="match status" value="1"/>
</dbReference>
<dbReference type="SUPFAM" id="SSF48371">
    <property type="entry name" value="ARM repeat"/>
    <property type="match status" value="1"/>
</dbReference>
<dbReference type="PANTHER" id="PTHR12425">
    <property type="entry name" value="SYNEMBRYN"/>
    <property type="match status" value="1"/>
</dbReference>
<dbReference type="EMBL" id="JAVFKD010000012">
    <property type="protein sequence ID" value="KAK5992913.1"/>
    <property type="molecule type" value="Genomic_DNA"/>
</dbReference>
<dbReference type="Proteomes" id="UP001338125">
    <property type="component" value="Unassembled WGS sequence"/>
</dbReference>
<comment type="similarity">
    <text evidence="1">Belongs to the synembryn family.</text>
</comment>
<evidence type="ECO:0000313" key="5">
    <source>
        <dbReference type="Proteomes" id="UP001338125"/>
    </source>
</evidence>
<name>A0ABR0SLB1_9HYPO</name>
<evidence type="ECO:0000256" key="2">
    <source>
        <dbReference type="ARBA" id="ARBA00022658"/>
    </source>
</evidence>